<evidence type="ECO:0000313" key="9">
    <source>
        <dbReference type="Proteomes" id="UP000826271"/>
    </source>
</evidence>
<dbReference type="GO" id="GO:0007165">
    <property type="term" value="P:signal transduction"/>
    <property type="evidence" value="ECO:0007669"/>
    <property type="project" value="InterPro"/>
</dbReference>
<dbReference type="InterPro" id="IPR012463">
    <property type="entry name" value="Ninja_motif"/>
</dbReference>
<reference evidence="8" key="1">
    <citation type="submission" date="2019-10" db="EMBL/GenBank/DDBJ databases">
        <authorList>
            <person name="Zhang R."/>
            <person name="Pan Y."/>
            <person name="Wang J."/>
            <person name="Ma R."/>
            <person name="Yu S."/>
        </authorList>
    </citation>
    <scope>NUCLEOTIDE SEQUENCE</scope>
    <source>
        <strain evidence="8">LA-IB0</strain>
        <tissue evidence="8">Leaf</tissue>
    </source>
</reference>
<feature type="domain" description="Tify" evidence="7">
    <location>
        <begin position="173"/>
        <end position="206"/>
    </location>
</feature>
<evidence type="ECO:0000313" key="8">
    <source>
        <dbReference type="EMBL" id="KAG8366959.1"/>
    </source>
</evidence>
<evidence type="ECO:0000259" key="7">
    <source>
        <dbReference type="Pfam" id="PF16135"/>
    </source>
</evidence>
<feature type="region of interest" description="Disordered" evidence="5">
    <location>
        <begin position="105"/>
        <end position="130"/>
    </location>
</feature>
<feature type="domain" description="Ethylene-responsive binding factor-associated repression" evidence="6">
    <location>
        <begin position="32"/>
        <end position="63"/>
    </location>
</feature>
<dbReference type="Pfam" id="PF07897">
    <property type="entry name" value="EAR"/>
    <property type="match status" value="1"/>
</dbReference>
<dbReference type="AlphaFoldDB" id="A0AAV6W8L1"/>
<dbReference type="Pfam" id="PF16135">
    <property type="entry name" value="TDBD"/>
    <property type="match status" value="1"/>
</dbReference>
<dbReference type="GO" id="GO:0045892">
    <property type="term" value="P:negative regulation of DNA-templated transcription"/>
    <property type="evidence" value="ECO:0007669"/>
    <property type="project" value="TreeGrafter"/>
</dbReference>
<organism evidence="8 9">
    <name type="scientific">Buddleja alternifolia</name>
    <dbReference type="NCBI Taxonomy" id="168488"/>
    <lineage>
        <taxon>Eukaryota</taxon>
        <taxon>Viridiplantae</taxon>
        <taxon>Streptophyta</taxon>
        <taxon>Embryophyta</taxon>
        <taxon>Tracheophyta</taxon>
        <taxon>Spermatophyta</taxon>
        <taxon>Magnoliopsida</taxon>
        <taxon>eudicotyledons</taxon>
        <taxon>Gunneridae</taxon>
        <taxon>Pentapetalae</taxon>
        <taxon>asterids</taxon>
        <taxon>lamiids</taxon>
        <taxon>Lamiales</taxon>
        <taxon>Scrophulariaceae</taxon>
        <taxon>Buddlejeae</taxon>
        <taxon>Buddleja</taxon>
    </lineage>
</organism>
<evidence type="ECO:0000256" key="5">
    <source>
        <dbReference type="SAM" id="MobiDB-lite"/>
    </source>
</evidence>
<dbReference type="InterPro" id="IPR031307">
    <property type="entry name" value="Ninja_fam"/>
</dbReference>
<comment type="similarity">
    <text evidence="2 4">Belongs to the Ninja family.</text>
</comment>
<comment type="subcellular location">
    <subcellularLocation>
        <location evidence="1 4">Nucleus</location>
    </subcellularLocation>
</comment>
<dbReference type="GO" id="GO:0005634">
    <property type="term" value="C:nucleus"/>
    <property type="evidence" value="ECO:0007669"/>
    <property type="project" value="UniProtKB-SubCell"/>
</dbReference>
<name>A0AAV6W8L1_9LAMI</name>
<keyword evidence="3 4" id="KW-0539">Nucleus</keyword>
<evidence type="ECO:0000256" key="4">
    <source>
        <dbReference type="RuleBase" id="RU369029"/>
    </source>
</evidence>
<evidence type="ECO:0000256" key="3">
    <source>
        <dbReference type="ARBA" id="ARBA00023242"/>
    </source>
</evidence>
<dbReference type="PANTHER" id="PTHR31413">
    <property type="entry name" value="AFP HOMOLOG 2"/>
    <property type="match status" value="1"/>
</dbReference>
<comment type="caution">
    <text evidence="8">The sequence shown here is derived from an EMBL/GenBank/DDBJ whole genome shotgun (WGS) entry which is preliminary data.</text>
</comment>
<evidence type="ECO:0000259" key="6">
    <source>
        <dbReference type="Pfam" id="PF07897"/>
    </source>
</evidence>
<proteinExistence type="inferred from homology"/>
<dbReference type="Proteomes" id="UP000826271">
    <property type="component" value="Unassembled WGS sequence"/>
</dbReference>
<dbReference type="InterPro" id="IPR032308">
    <property type="entry name" value="TDBD"/>
</dbReference>
<gene>
    <name evidence="8" type="ORF">BUALT_Bualt16G0022500</name>
</gene>
<accession>A0AAV6W8L1</accession>
<evidence type="ECO:0000256" key="2">
    <source>
        <dbReference type="ARBA" id="ARBA00006081"/>
    </source>
</evidence>
<feature type="region of interest" description="Disordered" evidence="5">
    <location>
        <begin position="50"/>
        <end position="73"/>
    </location>
</feature>
<dbReference type="PANTHER" id="PTHR31413:SF31">
    <property type="entry name" value="NINJA-FAMILY PROTEIN AFP3"/>
    <property type="match status" value="1"/>
</dbReference>
<protein>
    <recommendedName>
        <fullName evidence="4">Ninja-family protein</fullName>
    </recommendedName>
    <alternativeName>
        <fullName evidence="4">ABI-binding protein</fullName>
    </alternativeName>
</protein>
<sequence length="213" mass="23263">MEAGRGEEKGKNLSRPFRINGVSRDLLRRQQEEEVELSLGLSLNGRFGVDPSRKKLRRSSSISNLPVNGDGNGGARGAAFEGHAPLVRAISFSFVVFSFYSPGARQPAQARRPPGPVVQKQDIRAGGRDARNGENELLKNALLDMPFVSTKGYGPNHRRIEGFLYRYKMGEAVKIVCVCHGLFLTPAEFVKHGGGGDVENPLKHIVVTPFPIA</sequence>
<keyword evidence="9" id="KW-1185">Reference proteome</keyword>
<feature type="compositionally biased region" description="Basic and acidic residues" evidence="5">
    <location>
        <begin position="121"/>
        <end position="130"/>
    </location>
</feature>
<comment type="function">
    <text evidence="4">Acts as a negative regulator of abscisic acid (ABA) response.</text>
</comment>
<dbReference type="EMBL" id="WHWC01000016">
    <property type="protein sequence ID" value="KAG8366959.1"/>
    <property type="molecule type" value="Genomic_DNA"/>
</dbReference>
<evidence type="ECO:0000256" key="1">
    <source>
        <dbReference type="ARBA" id="ARBA00004123"/>
    </source>
</evidence>